<proteinExistence type="predicted"/>
<reference evidence="2" key="1">
    <citation type="submission" date="2022-10" db="EMBL/GenBank/DDBJ databases">
        <title>The WGS of Solirubrobacter phytolaccae KCTC 29190.</title>
        <authorList>
            <person name="Jiang Z."/>
        </authorList>
    </citation>
    <scope>NUCLEOTIDE SEQUENCE</scope>
    <source>
        <strain evidence="2">KCTC 29190</strain>
    </source>
</reference>
<sequence length="150" mass="16341">MAQRITIASLCLWLALVGTAEATSYVGKTSQGRRATVVTGTDGLVTRIRIGYSAPCRSGKDYRFPNIFRLEPPFKTSTADDVTDTVVVRDRLKGGGRTRQTVTVTAHRTIDAAGVETWSGTFKTRVVLTRSGKRLDVCELERVSWSASSA</sequence>
<evidence type="ECO:0000313" key="3">
    <source>
        <dbReference type="Proteomes" id="UP001147653"/>
    </source>
</evidence>
<organism evidence="2 3">
    <name type="scientific">Solirubrobacter phytolaccae</name>
    <dbReference type="NCBI Taxonomy" id="1404360"/>
    <lineage>
        <taxon>Bacteria</taxon>
        <taxon>Bacillati</taxon>
        <taxon>Actinomycetota</taxon>
        <taxon>Thermoleophilia</taxon>
        <taxon>Solirubrobacterales</taxon>
        <taxon>Solirubrobacteraceae</taxon>
        <taxon>Solirubrobacter</taxon>
    </lineage>
</organism>
<dbReference type="EMBL" id="JAPDDP010000022">
    <property type="protein sequence ID" value="MDA0181458.1"/>
    <property type="molecule type" value="Genomic_DNA"/>
</dbReference>
<accession>A0A9X3S8G8</accession>
<evidence type="ECO:0000313" key="2">
    <source>
        <dbReference type="EMBL" id="MDA0181458.1"/>
    </source>
</evidence>
<name>A0A9X3S8G8_9ACTN</name>
<protein>
    <submittedName>
        <fullName evidence="2">Uncharacterized protein</fullName>
    </submittedName>
</protein>
<dbReference type="RefSeq" id="WP_270025773.1">
    <property type="nucleotide sequence ID" value="NZ_JAPDDP010000022.1"/>
</dbReference>
<keyword evidence="1" id="KW-0732">Signal</keyword>
<keyword evidence="3" id="KW-1185">Reference proteome</keyword>
<dbReference type="AlphaFoldDB" id="A0A9X3S8G8"/>
<dbReference type="Proteomes" id="UP001147653">
    <property type="component" value="Unassembled WGS sequence"/>
</dbReference>
<evidence type="ECO:0000256" key="1">
    <source>
        <dbReference type="SAM" id="SignalP"/>
    </source>
</evidence>
<gene>
    <name evidence="2" type="ORF">OJ997_14230</name>
</gene>
<feature type="chain" id="PRO_5040960936" evidence="1">
    <location>
        <begin position="23"/>
        <end position="150"/>
    </location>
</feature>
<comment type="caution">
    <text evidence="2">The sequence shown here is derived from an EMBL/GenBank/DDBJ whole genome shotgun (WGS) entry which is preliminary data.</text>
</comment>
<feature type="signal peptide" evidence="1">
    <location>
        <begin position="1"/>
        <end position="22"/>
    </location>
</feature>